<dbReference type="Pfam" id="PF07992">
    <property type="entry name" value="Pyr_redox_2"/>
    <property type="match status" value="1"/>
</dbReference>
<sequence>MGLGCIANLNSVPFEGFMANGFAAGGQRTATQCLRFGTRIITETISRVDLSHCPFRYWREGQEEEDEESDTADTVIVATSASAKESGMSACAVCDGLNRPLAVIGGGGDSATEEATSKLTKYGAHIYVLVHRDKLRALDIMAKPLVDNPKISILWDTRWKNLWTRNVQTGSEKDLDVNRLFHDLSIHEPATAIFRTQIQTDPNGYIINTSVRGVFAAVDVRDKRYSQAITSVGSGCIAVLEAERLIVESQEKEMMGE</sequence>
<evidence type="ECO:0000259" key="4">
    <source>
        <dbReference type="Pfam" id="PF07992"/>
    </source>
</evidence>
<gene>
    <name evidence="5" type="ORF">K435DRAFT_822809</name>
</gene>
<evidence type="ECO:0000256" key="1">
    <source>
        <dbReference type="ARBA" id="ARBA00009333"/>
    </source>
</evidence>
<evidence type="ECO:0000256" key="3">
    <source>
        <dbReference type="ARBA" id="ARBA00023002"/>
    </source>
</evidence>
<evidence type="ECO:0000256" key="2">
    <source>
        <dbReference type="ARBA" id="ARBA00022630"/>
    </source>
</evidence>
<dbReference type="Proteomes" id="UP000297245">
    <property type="component" value="Unassembled WGS sequence"/>
</dbReference>
<evidence type="ECO:0000313" key="5">
    <source>
        <dbReference type="EMBL" id="THU84095.1"/>
    </source>
</evidence>
<dbReference type="GO" id="GO:0016491">
    <property type="term" value="F:oxidoreductase activity"/>
    <property type="evidence" value="ECO:0007669"/>
    <property type="project" value="UniProtKB-KW"/>
</dbReference>
<reference evidence="5 6" key="1">
    <citation type="journal article" date="2019" name="Nat. Ecol. Evol.">
        <title>Megaphylogeny resolves global patterns of mushroom evolution.</title>
        <authorList>
            <person name="Varga T."/>
            <person name="Krizsan K."/>
            <person name="Foldi C."/>
            <person name="Dima B."/>
            <person name="Sanchez-Garcia M."/>
            <person name="Sanchez-Ramirez S."/>
            <person name="Szollosi G.J."/>
            <person name="Szarkandi J.G."/>
            <person name="Papp V."/>
            <person name="Albert L."/>
            <person name="Andreopoulos W."/>
            <person name="Angelini C."/>
            <person name="Antonin V."/>
            <person name="Barry K.W."/>
            <person name="Bougher N.L."/>
            <person name="Buchanan P."/>
            <person name="Buyck B."/>
            <person name="Bense V."/>
            <person name="Catcheside P."/>
            <person name="Chovatia M."/>
            <person name="Cooper J."/>
            <person name="Damon W."/>
            <person name="Desjardin D."/>
            <person name="Finy P."/>
            <person name="Geml J."/>
            <person name="Haridas S."/>
            <person name="Hughes K."/>
            <person name="Justo A."/>
            <person name="Karasinski D."/>
            <person name="Kautmanova I."/>
            <person name="Kiss B."/>
            <person name="Kocsube S."/>
            <person name="Kotiranta H."/>
            <person name="LaButti K.M."/>
            <person name="Lechner B.E."/>
            <person name="Liimatainen K."/>
            <person name="Lipzen A."/>
            <person name="Lukacs Z."/>
            <person name="Mihaltcheva S."/>
            <person name="Morgado L.N."/>
            <person name="Niskanen T."/>
            <person name="Noordeloos M.E."/>
            <person name="Ohm R.A."/>
            <person name="Ortiz-Santana B."/>
            <person name="Ovrebo C."/>
            <person name="Racz N."/>
            <person name="Riley R."/>
            <person name="Savchenko A."/>
            <person name="Shiryaev A."/>
            <person name="Soop K."/>
            <person name="Spirin V."/>
            <person name="Szebenyi C."/>
            <person name="Tomsovsky M."/>
            <person name="Tulloss R.E."/>
            <person name="Uehling J."/>
            <person name="Grigoriev I.V."/>
            <person name="Vagvolgyi C."/>
            <person name="Papp T."/>
            <person name="Martin F.M."/>
            <person name="Miettinen O."/>
            <person name="Hibbett D.S."/>
            <person name="Nagy L.G."/>
        </authorList>
    </citation>
    <scope>NUCLEOTIDE SEQUENCE [LARGE SCALE GENOMIC DNA]</scope>
    <source>
        <strain evidence="5 6">CBS 962.96</strain>
    </source>
</reference>
<proteinExistence type="inferred from homology"/>
<dbReference type="InterPro" id="IPR023753">
    <property type="entry name" value="FAD/NAD-binding_dom"/>
</dbReference>
<dbReference type="OrthoDB" id="371245at2759"/>
<feature type="domain" description="FAD/NAD(P)-binding" evidence="4">
    <location>
        <begin position="60"/>
        <end position="235"/>
    </location>
</feature>
<dbReference type="SUPFAM" id="SSF51905">
    <property type="entry name" value="FAD/NAD(P)-binding domain"/>
    <property type="match status" value="2"/>
</dbReference>
<dbReference type="AlphaFoldDB" id="A0A4V4HCN5"/>
<keyword evidence="6" id="KW-1185">Reference proteome</keyword>
<organism evidence="5 6">
    <name type="scientific">Dendrothele bispora (strain CBS 962.96)</name>
    <dbReference type="NCBI Taxonomy" id="1314807"/>
    <lineage>
        <taxon>Eukaryota</taxon>
        <taxon>Fungi</taxon>
        <taxon>Dikarya</taxon>
        <taxon>Basidiomycota</taxon>
        <taxon>Agaricomycotina</taxon>
        <taxon>Agaricomycetes</taxon>
        <taxon>Agaricomycetidae</taxon>
        <taxon>Agaricales</taxon>
        <taxon>Agaricales incertae sedis</taxon>
        <taxon>Dendrothele</taxon>
    </lineage>
</organism>
<name>A0A4V4HCN5_DENBC</name>
<dbReference type="InterPro" id="IPR036188">
    <property type="entry name" value="FAD/NAD-bd_sf"/>
</dbReference>
<keyword evidence="3" id="KW-0560">Oxidoreductase</keyword>
<keyword evidence="2" id="KW-0285">Flavoprotein</keyword>
<evidence type="ECO:0000313" key="6">
    <source>
        <dbReference type="Proteomes" id="UP000297245"/>
    </source>
</evidence>
<dbReference type="Gene3D" id="3.50.50.60">
    <property type="entry name" value="FAD/NAD(P)-binding domain"/>
    <property type="match status" value="2"/>
</dbReference>
<dbReference type="GO" id="GO:0097237">
    <property type="term" value="P:cellular response to toxic substance"/>
    <property type="evidence" value="ECO:0007669"/>
    <property type="project" value="UniProtKB-ARBA"/>
</dbReference>
<dbReference type="PANTHER" id="PTHR48105">
    <property type="entry name" value="THIOREDOXIN REDUCTASE 1-RELATED-RELATED"/>
    <property type="match status" value="1"/>
</dbReference>
<protein>
    <recommendedName>
        <fullName evidence="4">FAD/NAD(P)-binding domain-containing protein</fullName>
    </recommendedName>
</protein>
<dbReference type="InterPro" id="IPR050097">
    <property type="entry name" value="Ferredoxin-NADP_redctase_2"/>
</dbReference>
<dbReference type="EMBL" id="ML179622">
    <property type="protein sequence ID" value="THU84095.1"/>
    <property type="molecule type" value="Genomic_DNA"/>
</dbReference>
<comment type="similarity">
    <text evidence="1">Belongs to the class-II pyridine nucleotide-disulfide oxidoreductase family.</text>
</comment>
<accession>A0A4V4HCN5</accession>